<organism evidence="1 2">
    <name type="scientific">Merluccius polli</name>
    <name type="common">Benguela hake</name>
    <name type="synonym">Merluccius cadenati</name>
    <dbReference type="NCBI Taxonomy" id="89951"/>
    <lineage>
        <taxon>Eukaryota</taxon>
        <taxon>Metazoa</taxon>
        <taxon>Chordata</taxon>
        <taxon>Craniata</taxon>
        <taxon>Vertebrata</taxon>
        <taxon>Euteleostomi</taxon>
        <taxon>Actinopterygii</taxon>
        <taxon>Neopterygii</taxon>
        <taxon>Teleostei</taxon>
        <taxon>Neoteleostei</taxon>
        <taxon>Acanthomorphata</taxon>
        <taxon>Zeiogadaria</taxon>
        <taxon>Gadariae</taxon>
        <taxon>Gadiformes</taxon>
        <taxon>Gadoidei</taxon>
        <taxon>Merlucciidae</taxon>
        <taxon>Merluccius</taxon>
    </lineage>
</organism>
<accession>A0AA47NDM6</accession>
<comment type="caution">
    <text evidence="1">The sequence shown here is derived from an EMBL/GenBank/DDBJ whole genome shotgun (WGS) entry which is preliminary data.</text>
</comment>
<reference evidence="1" key="1">
    <citation type="journal article" date="2023" name="Front. Mar. Sci.">
        <title>A new Merluccius polli reference genome to investigate the effects of global change in West African waters.</title>
        <authorList>
            <person name="Mateo J.L."/>
            <person name="Blanco-Fernandez C."/>
            <person name="Garcia-Vazquez E."/>
            <person name="Machado-Schiaffino G."/>
        </authorList>
    </citation>
    <scope>NUCLEOTIDE SEQUENCE</scope>
    <source>
        <strain evidence="1">C29</strain>
        <tissue evidence="1">Fin</tissue>
    </source>
</reference>
<dbReference type="AlphaFoldDB" id="A0AA47NDM6"/>
<dbReference type="EMBL" id="JAOPHQ010000001">
    <property type="protein sequence ID" value="KAK0156604.1"/>
    <property type="molecule type" value="Genomic_DNA"/>
</dbReference>
<gene>
    <name evidence="1" type="ORF">N1851_000036</name>
</gene>
<protein>
    <submittedName>
        <fullName evidence="1">Uncharacterized protein</fullName>
    </submittedName>
</protein>
<dbReference type="Proteomes" id="UP001174136">
    <property type="component" value="Unassembled WGS sequence"/>
</dbReference>
<evidence type="ECO:0000313" key="2">
    <source>
        <dbReference type="Proteomes" id="UP001174136"/>
    </source>
</evidence>
<proteinExistence type="predicted"/>
<dbReference type="PANTHER" id="PTHR33332">
    <property type="entry name" value="REVERSE TRANSCRIPTASE DOMAIN-CONTAINING PROTEIN"/>
    <property type="match status" value="1"/>
</dbReference>
<sequence length="116" mass="12957">MSQNYLQLNTGNTELIVISPKQQLTQFEDVALSCVKNLGVLFNHMLSFDQHVKSITRTAFFHLRNIAKIRPMLSAADAETLIHAFILSRLDYCNALFSGLTNSTMQSLQLVQNAAA</sequence>
<evidence type="ECO:0000313" key="1">
    <source>
        <dbReference type="EMBL" id="KAK0156604.1"/>
    </source>
</evidence>
<name>A0AA47NDM6_MERPO</name>
<keyword evidence="2" id="KW-1185">Reference proteome</keyword>